<feature type="region of interest" description="Disordered" evidence="1">
    <location>
        <begin position="391"/>
        <end position="514"/>
    </location>
</feature>
<accession>A0ABT2MQC0</accession>
<dbReference type="Pfam" id="PF09822">
    <property type="entry name" value="ABC_transp_aux"/>
    <property type="match status" value="1"/>
</dbReference>
<evidence type="ECO:0000313" key="5">
    <source>
        <dbReference type="EMBL" id="MCT7965632.1"/>
    </source>
</evidence>
<dbReference type="InterPro" id="IPR029062">
    <property type="entry name" value="Class_I_gatase-like"/>
</dbReference>
<feature type="transmembrane region" description="Helical" evidence="2">
    <location>
        <begin position="579"/>
        <end position="600"/>
    </location>
</feature>
<evidence type="ECO:0000313" key="6">
    <source>
        <dbReference type="Proteomes" id="UP001525890"/>
    </source>
</evidence>
<gene>
    <name evidence="5" type="ORF">NG799_04695</name>
</gene>
<reference evidence="5 6" key="1">
    <citation type="journal article" date="2022" name="Front. Microbiol.">
        <title>High genomic differentiation and limited gene flow indicate recent cryptic speciation within the genus Laspinema (cyanobacteria).</title>
        <authorList>
            <person name="Stanojkovic A."/>
            <person name="Skoupy S."/>
            <person name="Skaloud P."/>
            <person name="Dvorak P."/>
        </authorList>
    </citation>
    <scope>NUCLEOTIDE SEQUENCE [LARGE SCALE GENOMIC DNA]</scope>
    <source>
        <strain evidence="5 6">D2a</strain>
    </source>
</reference>
<keyword evidence="6" id="KW-1185">Reference proteome</keyword>
<feature type="transmembrane region" description="Helical" evidence="2">
    <location>
        <begin position="14"/>
        <end position="35"/>
    </location>
</feature>
<dbReference type="Pfam" id="PF23357">
    <property type="entry name" value="DUF7088"/>
    <property type="match status" value="1"/>
</dbReference>
<feature type="compositionally biased region" description="Low complexity" evidence="1">
    <location>
        <begin position="425"/>
        <end position="454"/>
    </location>
</feature>
<feature type="compositionally biased region" description="Low complexity" evidence="1">
    <location>
        <begin position="462"/>
        <end position="472"/>
    </location>
</feature>
<name>A0ABT2MQC0_9CYAN</name>
<dbReference type="SUPFAM" id="SSF52317">
    <property type="entry name" value="Class I glutamine amidotransferase-like"/>
    <property type="match status" value="1"/>
</dbReference>
<proteinExistence type="predicted"/>
<evidence type="ECO:0000259" key="4">
    <source>
        <dbReference type="Pfam" id="PF23357"/>
    </source>
</evidence>
<feature type="domain" description="ABC-type uncharacterised transport system" evidence="3">
    <location>
        <begin position="223"/>
        <end position="429"/>
    </location>
</feature>
<keyword evidence="2" id="KW-0812">Transmembrane</keyword>
<dbReference type="InterPro" id="IPR019196">
    <property type="entry name" value="ABC_transp_unknown"/>
</dbReference>
<evidence type="ECO:0000256" key="2">
    <source>
        <dbReference type="SAM" id="Phobius"/>
    </source>
</evidence>
<organism evidence="5 6">
    <name type="scientific">Laspinema palackyanum D2a</name>
    <dbReference type="NCBI Taxonomy" id="2953684"/>
    <lineage>
        <taxon>Bacteria</taxon>
        <taxon>Bacillati</taxon>
        <taxon>Cyanobacteriota</taxon>
        <taxon>Cyanophyceae</taxon>
        <taxon>Oscillatoriophycideae</taxon>
        <taxon>Oscillatoriales</taxon>
        <taxon>Laspinemataceae</taxon>
        <taxon>Laspinema</taxon>
        <taxon>Laspinema palackyanum</taxon>
    </lineage>
</organism>
<dbReference type="EMBL" id="JAMXFF010000004">
    <property type="protein sequence ID" value="MCT7965632.1"/>
    <property type="molecule type" value="Genomic_DNA"/>
</dbReference>
<evidence type="ECO:0000259" key="3">
    <source>
        <dbReference type="Pfam" id="PF09822"/>
    </source>
</evidence>
<protein>
    <submittedName>
        <fullName evidence="5">Gldg family protein</fullName>
    </submittedName>
</protein>
<keyword evidence="2" id="KW-0472">Membrane</keyword>
<feature type="transmembrane region" description="Helical" evidence="2">
    <location>
        <begin position="41"/>
        <end position="59"/>
    </location>
</feature>
<comment type="caution">
    <text evidence="5">The sequence shown here is derived from an EMBL/GenBank/DDBJ whole genome shotgun (WGS) entry which is preliminary data.</text>
</comment>
<evidence type="ECO:0000256" key="1">
    <source>
        <dbReference type="SAM" id="MobiDB-lite"/>
    </source>
</evidence>
<sequence>MKTIEKKPRGLTKYFKYAVYLGLFLIIGGAIPGLLTGWQPVTSGLVIAGVTVLVLWLLWMLTNAEGGWNPRSAQAGTNAFVATASVLVILGLINFLGVRYTERFDLTENQRFTLAPQSQQLVRNLPQPVKVWVFAGEPERGDLELLENYRSQAPNLFDFQYVDPSRQPTVARQFGVQSFGEVYLASEDGTRQQFVQTVSSASSLSEARLTSSLEQFTSDRIYKVYVLQGHGERPLEAGRGAISQAVASLQDKNFLVEPLNLARLPRVPPDAAVVVIAGPRQSLFPREVQALQTYLLQGGSLFVAIDPDTNPGLDPLLKEWGIELDKTIAIDSSGSGGLVGLGPAAPLITNYGDHPIVRDFQGGYSFYPLARPLLISDVEGVESTPLLLTGEQSWAESTPEDPDLKFDPQRDRPGPLPLGVAKTRAIATDTPTPEAATPETETPETVTPETVTPEIETDEATPEATPEAATPETETDEATPETATPETATPETETDEATPEAATPETETDEATNRREARLVVIGNSEFAIDGNFQLQLNGDVFLNSVSWLSKQNEQTLSIRPKTVLNRRISMTPQQAQQLGWAAVGFLPLFGLLTAAGFWWKRR</sequence>
<feature type="domain" description="DUF7088" evidence="4">
    <location>
        <begin position="108"/>
        <end position="178"/>
    </location>
</feature>
<dbReference type="RefSeq" id="WP_368005320.1">
    <property type="nucleotide sequence ID" value="NZ_JAMXFF010000004.1"/>
</dbReference>
<feature type="compositionally biased region" description="Low complexity" evidence="1">
    <location>
        <begin position="480"/>
        <end position="491"/>
    </location>
</feature>
<dbReference type="InterPro" id="IPR055396">
    <property type="entry name" value="DUF7088"/>
</dbReference>
<dbReference type="Proteomes" id="UP001525890">
    <property type="component" value="Unassembled WGS sequence"/>
</dbReference>
<feature type="transmembrane region" description="Helical" evidence="2">
    <location>
        <begin position="79"/>
        <end position="100"/>
    </location>
</feature>
<feature type="compositionally biased region" description="Basic and acidic residues" evidence="1">
    <location>
        <begin position="402"/>
        <end position="413"/>
    </location>
</feature>
<keyword evidence="2" id="KW-1133">Transmembrane helix</keyword>